<protein>
    <recommendedName>
        <fullName evidence="1">Toxin VasX N-terminal region domain-containing protein</fullName>
    </recommendedName>
</protein>
<dbReference type="CDD" id="cd20707">
    <property type="entry name" value="MIX_III"/>
    <property type="match status" value="1"/>
</dbReference>
<dbReference type="EMBL" id="QJRG01000048">
    <property type="protein sequence ID" value="RWU18794.1"/>
    <property type="molecule type" value="Genomic_DNA"/>
</dbReference>
<comment type="caution">
    <text evidence="2">The sequence shown here is derived from an EMBL/GenBank/DDBJ whole genome shotgun (WGS) entry which is preliminary data.</text>
</comment>
<evidence type="ECO:0000313" key="3">
    <source>
        <dbReference type="Proteomes" id="UP000288983"/>
    </source>
</evidence>
<feature type="domain" description="Toxin VasX N-terminal region" evidence="1">
    <location>
        <begin position="31"/>
        <end position="117"/>
    </location>
</feature>
<proteinExistence type="predicted"/>
<organism evidence="2 3">
    <name type="scientific">Pseudomonas alkylphenolica</name>
    <dbReference type="NCBI Taxonomy" id="237609"/>
    <lineage>
        <taxon>Bacteria</taxon>
        <taxon>Pseudomonadati</taxon>
        <taxon>Pseudomonadota</taxon>
        <taxon>Gammaproteobacteria</taxon>
        <taxon>Pseudomonadales</taxon>
        <taxon>Pseudomonadaceae</taxon>
        <taxon>Pseudomonas</taxon>
    </lineage>
</organism>
<dbReference type="Proteomes" id="UP000288983">
    <property type="component" value="Unassembled WGS sequence"/>
</dbReference>
<accession>A0A443ZIP5</accession>
<dbReference type="AlphaFoldDB" id="A0A443ZIP5"/>
<reference evidence="2 3" key="1">
    <citation type="submission" date="2018-06" db="EMBL/GenBank/DDBJ databases">
        <title>Bacteria isolated from soil of Wuhan.</title>
        <authorList>
            <person name="Wei X."/>
            <person name="Chunhua H."/>
        </authorList>
    </citation>
    <scope>NUCLEOTIDE SEQUENCE [LARGE SCALE GENOMIC DNA]</scope>
    <source>
        <strain evidence="3">xwS2</strain>
    </source>
</reference>
<evidence type="ECO:0000313" key="2">
    <source>
        <dbReference type="EMBL" id="RWU18794.1"/>
    </source>
</evidence>
<sequence length="139" mass="15132">MSTQRPSLRELLRMSSETANLTLSNASPSACVECHRTITILPLRYGVVSGTDPAILAQLAPTLPAHLGKQLVPSLRHSRYAVRSIREGYVYIFLQRLGKPFVCEAAYRACDTGLLQAVWPYDPGVPIPGIAALGGWTVQ</sequence>
<evidence type="ECO:0000259" key="1">
    <source>
        <dbReference type="Pfam" id="PF20249"/>
    </source>
</evidence>
<dbReference type="RefSeq" id="WP_347233030.1">
    <property type="nucleotide sequence ID" value="NZ_QJRG01000048.1"/>
</dbReference>
<dbReference type="InterPro" id="IPR046864">
    <property type="entry name" value="VasX_N"/>
</dbReference>
<feature type="non-terminal residue" evidence="2">
    <location>
        <position position="139"/>
    </location>
</feature>
<dbReference type="Pfam" id="PF20249">
    <property type="entry name" value="VasX_N"/>
    <property type="match status" value="1"/>
</dbReference>
<name>A0A443ZIP5_9PSED</name>
<gene>
    <name evidence="2" type="ORF">DM813_20945</name>
</gene>